<accession>B8GI95</accession>
<keyword evidence="3" id="KW-1185">Reference proteome</keyword>
<dbReference type="Proteomes" id="UP000002457">
    <property type="component" value="Chromosome"/>
</dbReference>
<dbReference type="GO" id="GO:0004343">
    <property type="term" value="F:glucosamine 6-phosphate N-acetyltransferase activity"/>
    <property type="evidence" value="ECO:0007669"/>
    <property type="project" value="TreeGrafter"/>
</dbReference>
<dbReference type="GeneID" id="7272221"/>
<dbReference type="HOGENOM" id="CLU_013985_34_5_2"/>
<feature type="domain" description="N-acetyltransferase" evidence="1">
    <location>
        <begin position="3"/>
        <end position="149"/>
    </location>
</feature>
<dbReference type="KEGG" id="mpl:Mpal_0052"/>
<organism evidence="2 3">
    <name type="scientific">Methanosphaerula palustris (strain ATCC BAA-1556 / DSM 19958 / E1-9c)</name>
    <dbReference type="NCBI Taxonomy" id="521011"/>
    <lineage>
        <taxon>Archaea</taxon>
        <taxon>Methanobacteriati</taxon>
        <taxon>Methanobacteriota</taxon>
        <taxon>Stenosarchaea group</taxon>
        <taxon>Methanomicrobia</taxon>
        <taxon>Methanomicrobiales</taxon>
        <taxon>Methanoregulaceae</taxon>
        <taxon>Methanosphaerula</taxon>
    </lineage>
</organism>
<dbReference type="InterPro" id="IPR000182">
    <property type="entry name" value="GNAT_dom"/>
</dbReference>
<dbReference type="PANTHER" id="PTHR13355">
    <property type="entry name" value="GLUCOSAMINE 6-PHOSPHATE N-ACETYLTRANSFERASE"/>
    <property type="match status" value="1"/>
</dbReference>
<sequence length="149" mass="16808">MAEIIRLIKKEELNDLLALYEHLNSDDGDLAVDTRVHAVWDGILADPGQRYLVAEVDGRLVSSCVLTIIQNLTRQAAPYGLIENVVTHPEYRHRGIGTRVLQRALVIAREQGCYKVMLLTGRREAIPFYEQAGFDGRSKTGFIVRFDGR</sequence>
<name>B8GI95_METPE</name>
<dbReference type="SUPFAM" id="SSF55729">
    <property type="entry name" value="Acyl-CoA N-acyltransferases (Nat)"/>
    <property type="match status" value="1"/>
</dbReference>
<evidence type="ECO:0000259" key="1">
    <source>
        <dbReference type="PROSITE" id="PS51186"/>
    </source>
</evidence>
<keyword evidence="2" id="KW-0808">Transferase</keyword>
<dbReference type="OrthoDB" id="43754at2157"/>
<reference evidence="2 3" key="1">
    <citation type="journal article" date="2015" name="Genome Announc.">
        <title>Complete Genome Sequence of Methanosphaerula palustris E1-9CT, a Hydrogenotrophic Methanogen Isolated from a Minerotrophic Fen Peatland.</title>
        <authorList>
            <person name="Cadillo-Quiroz H."/>
            <person name="Browne P."/>
            <person name="Kyrpides N."/>
            <person name="Woyke T."/>
            <person name="Goodwin L."/>
            <person name="Detter C."/>
            <person name="Yavitt J.B."/>
            <person name="Zinder S.H."/>
        </authorList>
    </citation>
    <scope>NUCLEOTIDE SEQUENCE [LARGE SCALE GENOMIC DNA]</scope>
    <source>
        <strain evidence="3">ATCC BAA-1556 / DSM 19958 / E1-9c</strain>
    </source>
</reference>
<dbReference type="Gene3D" id="3.40.630.30">
    <property type="match status" value="1"/>
</dbReference>
<protein>
    <submittedName>
        <fullName evidence="2">GCN5-related N-acetyltransferase</fullName>
    </submittedName>
</protein>
<evidence type="ECO:0000313" key="3">
    <source>
        <dbReference type="Proteomes" id="UP000002457"/>
    </source>
</evidence>
<dbReference type="PROSITE" id="PS51186">
    <property type="entry name" value="GNAT"/>
    <property type="match status" value="1"/>
</dbReference>
<dbReference type="RefSeq" id="WP_012616765.1">
    <property type="nucleotide sequence ID" value="NC_011832.1"/>
</dbReference>
<proteinExistence type="predicted"/>
<dbReference type="Pfam" id="PF00583">
    <property type="entry name" value="Acetyltransf_1"/>
    <property type="match status" value="1"/>
</dbReference>
<dbReference type="CDD" id="cd04301">
    <property type="entry name" value="NAT_SF"/>
    <property type="match status" value="1"/>
</dbReference>
<dbReference type="PANTHER" id="PTHR13355:SF11">
    <property type="entry name" value="GLUCOSAMINE 6-PHOSPHATE N-ACETYLTRANSFERASE"/>
    <property type="match status" value="1"/>
</dbReference>
<dbReference type="InterPro" id="IPR039143">
    <property type="entry name" value="GNPNAT1-like"/>
</dbReference>
<dbReference type="eggNOG" id="arCOG00826">
    <property type="taxonomic scope" value="Archaea"/>
</dbReference>
<dbReference type="AlphaFoldDB" id="B8GI95"/>
<gene>
    <name evidence="2" type="ordered locus">Mpal_0052</name>
</gene>
<dbReference type="InterPro" id="IPR016181">
    <property type="entry name" value="Acyl_CoA_acyltransferase"/>
</dbReference>
<dbReference type="EMBL" id="CP001338">
    <property type="protein sequence ID" value="ACL15446.1"/>
    <property type="molecule type" value="Genomic_DNA"/>
</dbReference>
<evidence type="ECO:0000313" key="2">
    <source>
        <dbReference type="EMBL" id="ACL15446.1"/>
    </source>
</evidence>